<evidence type="ECO:0000313" key="6">
    <source>
        <dbReference type="VGNC" id="VGNC:36679"/>
    </source>
</evidence>
<dbReference type="PROSITE" id="PS50263">
    <property type="entry name" value="CN_HYDROLASE"/>
    <property type="match status" value="1"/>
</dbReference>
<dbReference type="GeneTree" id="ENSGT00390000004906"/>
<sequence>MAGSGFESLEQCLEKHLPLAELQEVKRLLYGKETRKLDLPGAALEAASRGDFELQGYAFEAAAEQQRRPRTVRVGLVQNRTPLPADTPVVKQVTALHRRMEAVVEVAAMCGVNIICFQEAWTMPFAFCTREKLPWTEFAESAEDGPTIKFCQELARKHGMVVVSPVLERDSDHGDVLWNTAVVVASSGAVLGKTRKNHIPRVGDFNESTYYMEGNLGHPVFQTQFGRIAVNICYGRHHPLNWLMYSINGAEIIFNPSATIGALRRRRRCGFDPGVGKIIPLEEGRGTHPSILAWRIPMDRGGRRAAVPGGRADSDTHTEQQCHATKHRPWLWRGLGQGRQQDSGKLPFLGPEHRGLPEQLWLPSRPTRAGDDGGVRAEGVLERSVKGLWHLCLPSHVVLALSLSRQSCCHRPVGGRGWRAPGPPRGTRWAAAGLQ</sequence>
<keyword evidence="5" id="KW-1185">Reference proteome</keyword>
<dbReference type="GO" id="GO:0006249">
    <property type="term" value="P:dCMP catabolic process"/>
    <property type="evidence" value="ECO:0007669"/>
    <property type="project" value="Ensembl"/>
</dbReference>
<evidence type="ECO:0000256" key="2">
    <source>
        <dbReference type="SAM" id="MobiDB-lite"/>
    </source>
</evidence>
<dbReference type="GO" id="GO:0046079">
    <property type="term" value="P:dUMP catabolic process"/>
    <property type="evidence" value="ECO:0007669"/>
    <property type="project" value="Ensembl"/>
</dbReference>
<dbReference type="GO" id="GO:0006248">
    <property type="term" value="P:CMP catabolic process"/>
    <property type="evidence" value="ECO:0007669"/>
    <property type="project" value="Ensembl"/>
</dbReference>
<evidence type="ECO:0000256" key="1">
    <source>
        <dbReference type="ARBA" id="ARBA00022801"/>
    </source>
</evidence>
<dbReference type="GO" id="GO:0005829">
    <property type="term" value="C:cytosol"/>
    <property type="evidence" value="ECO:0007669"/>
    <property type="project" value="Ensembl"/>
</dbReference>
<dbReference type="InParanoid" id="A0A3Q1MFR9"/>
<dbReference type="AlphaFoldDB" id="A0A3Q1MFR9"/>
<dbReference type="Reactome" id="R-BTA-73621">
    <property type="pathway name" value="Pyrimidine catabolism"/>
</dbReference>
<feature type="region of interest" description="Disordered" evidence="2">
    <location>
        <begin position="303"/>
        <end position="323"/>
    </location>
</feature>
<reference evidence="4" key="2">
    <citation type="submission" date="2025-08" db="UniProtKB">
        <authorList>
            <consortium name="Ensembl"/>
        </authorList>
    </citation>
    <scope>IDENTIFICATION</scope>
    <source>
        <strain evidence="4">Hereford</strain>
    </source>
</reference>
<dbReference type="GO" id="GO:0051289">
    <property type="term" value="P:protein homotetramerization"/>
    <property type="evidence" value="ECO:0007669"/>
    <property type="project" value="Ensembl"/>
</dbReference>
<reference evidence="4" key="3">
    <citation type="submission" date="2025-09" db="UniProtKB">
        <authorList>
            <consortium name="Ensembl"/>
        </authorList>
    </citation>
    <scope>IDENTIFICATION</scope>
    <source>
        <strain evidence="4">Hereford</strain>
    </source>
</reference>
<gene>
    <name evidence="4 6" type="primary">UPB1</name>
</gene>
<accession>A0A3Q1MFR9</accession>
<organism evidence="4 5">
    <name type="scientific">Bos taurus</name>
    <name type="common">Bovine</name>
    <dbReference type="NCBI Taxonomy" id="9913"/>
    <lineage>
        <taxon>Eukaryota</taxon>
        <taxon>Metazoa</taxon>
        <taxon>Chordata</taxon>
        <taxon>Craniata</taxon>
        <taxon>Vertebrata</taxon>
        <taxon>Euteleostomi</taxon>
        <taxon>Mammalia</taxon>
        <taxon>Eutheria</taxon>
        <taxon>Laurasiatheria</taxon>
        <taxon>Artiodactyla</taxon>
        <taxon>Ruminantia</taxon>
        <taxon>Pecora</taxon>
        <taxon>Bovidae</taxon>
        <taxon>Bovinae</taxon>
        <taxon>Bos</taxon>
    </lineage>
</organism>
<dbReference type="GO" id="GO:0042803">
    <property type="term" value="F:protein homodimerization activity"/>
    <property type="evidence" value="ECO:0007669"/>
    <property type="project" value="Ensembl"/>
</dbReference>
<feature type="domain" description="CN hydrolase" evidence="3">
    <location>
        <begin position="72"/>
        <end position="387"/>
    </location>
</feature>
<dbReference type="PANTHER" id="PTHR43674">
    <property type="entry name" value="NITRILASE C965.09-RELATED"/>
    <property type="match status" value="1"/>
</dbReference>
<evidence type="ECO:0000259" key="3">
    <source>
        <dbReference type="PROSITE" id="PS50263"/>
    </source>
</evidence>
<proteinExistence type="predicted"/>
<dbReference type="SUPFAM" id="SSF56317">
    <property type="entry name" value="Carbon-nitrogen hydrolase"/>
    <property type="match status" value="1"/>
</dbReference>
<dbReference type="InterPro" id="IPR050345">
    <property type="entry name" value="Aliph_Amidase/BUP"/>
</dbReference>
<dbReference type="VEuPathDB" id="HostDB:ENSBTAG00000001325"/>
<dbReference type="InterPro" id="IPR003010">
    <property type="entry name" value="C-N_Hydrolase"/>
</dbReference>
<dbReference type="Bgee" id="ENSBTAG00000001325">
    <property type="expression patterns" value="Expressed in cortex of kidney and 56 other cell types or tissues"/>
</dbReference>
<name>A0A3Q1MFR9_BOVIN</name>
<evidence type="ECO:0000313" key="4">
    <source>
        <dbReference type="Ensembl" id="ENSBTAP00000069381.2"/>
    </source>
</evidence>
<protein>
    <submittedName>
        <fullName evidence="4">Beta-ureidopropionase 1</fullName>
    </submittedName>
</protein>
<dbReference type="OrthoDB" id="412018at2759"/>
<dbReference type="PANTHER" id="PTHR43674:SF2">
    <property type="entry name" value="BETA-UREIDOPROPIONASE"/>
    <property type="match status" value="1"/>
</dbReference>
<dbReference type="Gene3D" id="3.60.110.10">
    <property type="entry name" value="Carbon-nitrogen hydrolase"/>
    <property type="match status" value="1"/>
</dbReference>
<dbReference type="GO" id="GO:0046135">
    <property type="term" value="P:pyrimidine nucleoside catabolic process"/>
    <property type="evidence" value="ECO:0007669"/>
    <property type="project" value="Ensembl"/>
</dbReference>
<dbReference type="GO" id="GO:0003837">
    <property type="term" value="F:beta-ureidopropionase activity"/>
    <property type="evidence" value="ECO:0007669"/>
    <property type="project" value="Ensembl"/>
</dbReference>
<dbReference type="STRING" id="9913.ENSBTAP00000069381"/>
<dbReference type="GO" id="GO:0046050">
    <property type="term" value="P:UMP catabolic process"/>
    <property type="evidence" value="ECO:0007669"/>
    <property type="project" value="Ensembl"/>
</dbReference>
<dbReference type="Proteomes" id="UP000009136">
    <property type="component" value="Chromosome 17"/>
</dbReference>
<dbReference type="VGNC" id="VGNC:36679">
    <property type="gene designation" value="UPB1"/>
</dbReference>
<dbReference type="Pfam" id="PF00795">
    <property type="entry name" value="CN_hydrolase"/>
    <property type="match status" value="1"/>
</dbReference>
<reference evidence="4" key="1">
    <citation type="submission" date="2018-03" db="EMBL/GenBank/DDBJ databases">
        <title>ARS-UCD1.2.</title>
        <authorList>
            <person name="Rosen B.D."/>
            <person name="Bickhart D.M."/>
            <person name="Koren S."/>
            <person name="Schnabel R.D."/>
            <person name="Hall R."/>
            <person name="Zimin A."/>
            <person name="Dreischer C."/>
            <person name="Schultheiss S."/>
            <person name="Schroeder S.G."/>
            <person name="Elsik C.G."/>
            <person name="Couldrey C."/>
            <person name="Liu G.E."/>
            <person name="Van Tassell C.P."/>
            <person name="Phillippy A.M."/>
            <person name="Smith T.P.L."/>
            <person name="Medrano J.F."/>
        </authorList>
    </citation>
    <scope>NUCLEOTIDE SEQUENCE [LARGE SCALE GENOMIC DNA]</scope>
    <source>
        <strain evidence="4">Hereford</strain>
    </source>
</reference>
<evidence type="ECO:0000313" key="5">
    <source>
        <dbReference type="Proteomes" id="UP000009136"/>
    </source>
</evidence>
<keyword evidence="1" id="KW-0378">Hydrolase</keyword>
<dbReference type="Ensembl" id="ENSBTAT00000086038.2">
    <property type="protein sequence ID" value="ENSBTAP00000069381.2"/>
    <property type="gene ID" value="ENSBTAG00000001325.6"/>
</dbReference>
<dbReference type="GO" id="GO:0033396">
    <property type="term" value="P:beta-alanine biosynthetic process via 3-ureidopropionate"/>
    <property type="evidence" value="ECO:0007669"/>
    <property type="project" value="Ensembl"/>
</dbReference>
<dbReference type="InterPro" id="IPR036526">
    <property type="entry name" value="C-N_Hydrolase_sf"/>
</dbReference>